<dbReference type="OrthoDB" id="1444011at2"/>
<dbReference type="EMBL" id="FNUG01000007">
    <property type="protein sequence ID" value="SEF06817.1"/>
    <property type="molecule type" value="Genomic_DNA"/>
</dbReference>
<proteinExistence type="predicted"/>
<organism evidence="1 2">
    <name type="scientific">Salinimicrobium catena</name>
    <dbReference type="NCBI Taxonomy" id="390640"/>
    <lineage>
        <taxon>Bacteria</taxon>
        <taxon>Pseudomonadati</taxon>
        <taxon>Bacteroidota</taxon>
        <taxon>Flavobacteriia</taxon>
        <taxon>Flavobacteriales</taxon>
        <taxon>Flavobacteriaceae</taxon>
        <taxon>Salinimicrobium</taxon>
    </lineage>
</organism>
<dbReference type="AlphaFoldDB" id="A0A1H5P1B7"/>
<name>A0A1H5P1B7_9FLAO</name>
<protein>
    <submittedName>
        <fullName evidence="1">Uncharacterized protein</fullName>
    </submittedName>
</protein>
<accession>A0A1H5P1B7</accession>
<gene>
    <name evidence="1" type="ORF">SAMN04488034_10731</name>
</gene>
<dbReference type="RefSeq" id="WP_143019319.1">
    <property type="nucleotide sequence ID" value="NZ_FNGG01000007.1"/>
</dbReference>
<evidence type="ECO:0000313" key="1">
    <source>
        <dbReference type="EMBL" id="SEF06817.1"/>
    </source>
</evidence>
<sequence>MRPITVPLQLLISSQEEHYVSRLRFFLLLKMLYPQGKTKLSCGELMAIKHVLRIKSEKTLRSYLKFFEQKGWIRLNTRTGYYIIKSFDKIRSENNWRSRSAMVLRPLDLLKLKAFVGAGIYAYLYKAFLRRLKKQKSVLIKGRTYHFLHFRLNRDLAVPVSVHGVSKIFNISPALASRLKCAAARENLLEVQKNYSKRAVQKRPMQLCLKYNDHPQNIVYHNGASRLQLIDAVIPLFSFTRRKKMKT</sequence>
<dbReference type="Proteomes" id="UP000199448">
    <property type="component" value="Unassembled WGS sequence"/>
</dbReference>
<evidence type="ECO:0000313" key="2">
    <source>
        <dbReference type="Proteomes" id="UP000199448"/>
    </source>
</evidence>
<reference evidence="1 2" key="1">
    <citation type="submission" date="2016-10" db="EMBL/GenBank/DDBJ databases">
        <authorList>
            <person name="de Groot N.N."/>
        </authorList>
    </citation>
    <scope>NUCLEOTIDE SEQUENCE [LARGE SCALE GENOMIC DNA]</scope>
    <source>
        <strain evidence="1 2">DSM 23553</strain>
    </source>
</reference>
<keyword evidence="2" id="KW-1185">Reference proteome</keyword>